<name>A0A2D0NGZ1_FLAN2</name>
<keyword evidence="1" id="KW-0805">Transcription regulation</keyword>
<dbReference type="SMART" id="SM00342">
    <property type="entry name" value="HTH_ARAC"/>
    <property type="match status" value="1"/>
</dbReference>
<dbReference type="Pfam" id="PF12833">
    <property type="entry name" value="HTH_18"/>
    <property type="match status" value="1"/>
</dbReference>
<dbReference type="SUPFAM" id="SSF48452">
    <property type="entry name" value="TPR-like"/>
    <property type="match status" value="1"/>
</dbReference>
<dbReference type="InterPro" id="IPR018060">
    <property type="entry name" value="HTH_AraC"/>
</dbReference>
<evidence type="ECO:0000256" key="1">
    <source>
        <dbReference type="ARBA" id="ARBA00023015"/>
    </source>
</evidence>
<dbReference type="PANTHER" id="PTHR43280:SF29">
    <property type="entry name" value="ARAC-FAMILY TRANSCRIPTIONAL REGULATOR"/>
    <property type="match status" value="1"/>
</dbReference>
<keyword evidence="3" id="KW-0804">Transcription</keyword>
<dbReference type="GO" id="GO:0003700">
    <property type="term" value="F:DNA-binding transcription factor activity"/>
    <property type="evidence" value="ECO:0007669"/>
    <property type="project" value="InterPro"/>
</dbReference>
<gene>
    <name evidence="6" type="ORF">CRP01_04795</name>
</gene>
<dbReference type="SMART" id="SM00028">
    <property type="entry name" value="TPR"/>
    <property type="match status" value="2"/>
</dbReference>
<sequence>MSADPENEYFSDGITEEIINALTKVQGLKVTARTSSFAFKNKNADVRSIGQQLGVATVLEGSVRKAGQKVRITAQLIQARNGFHLWARNFDRELKDIFAVQDEISLLIADQIRENFGHLEIQDHLIAAPTQNIQAYNLYLKARYNHLKWDSEGISQGIRYYQECIELDPGFALPYFGIGFSYAMRASWGGNNSLVQTAEEYLQKGARLDDQSYLGHFTRATISFWGKWDFKAGHREYQQAMALNPSFTEAEEGLAELYTVIGAFEKAMHHTQNILVLNPLSPNHYYTKGNILFLSRQYEAALESLHAGLQVDPNFLFAIEMSQLCYIMLQDYAGLDAFLQAHPQAQRPHMCRALYKLMYPDEAVDIDLKNAGVLDKAGSGTDLFPWHLYLQIYLGHHDLALDMLEEAVRNQSGKLASFRYSPLLEPLHTYDRFDALVRETFHPSRLPEETTAAAAEASGKKSLDEREVEHYMNTTVEVLEQEKLYLDPALSLKTLAERLDLHPNKLSRLLNDHIGKNFNEFVNSYRLETFKVLALDPANSHLTLLGLAYESGFNSKTVFNAFFKKMEGKTPRAWLKAAQLR</sequence>
<dbReference type="PROSITE" id="PS50005">
    <property type="entry name" value="TPR"/>
    <property type="match status" value="1"/>
</dbReference>
<dbReference type="AlphaFoldDB" id="A0A2D0NGZ1"/>
<evidence type="ECO:0000256" key="2">
    <source>
        <dbReference type="ARBA" id="ARBA00023125"/>
    </source>
</evidence>
<evidence type="ECO:0000259" key="5">
    <source>
        <dbReference type="PROSITE" id="PS01124"/>
    </source>
</evidence>
<evidence type="ECO:0000313" key="6">
    <source>
        <dbReference type="EMBL" id="PHN07774.1"/>
    </source>
</evidence>
<keyword evidence="4" id="KW-0802">TPR repeat</keyword>
<dbReference type="Proteomes" id="UP000223913">
    <property type="component" value="Unassembled WGS sequence"/>
</dbReference>
<dbReference type="SUPFAM" id="SSF46689">
    <property type="entry name" value="Homeodomain-like"/>
    <property type="match status" value="1"/>
</dbReference>
<protein>
    <submittedName>
        <fullName evidence="6">AraC family transcriptional regulator</fullName>
    </submittedName>
</protein>
<dbReference type="OrthoDB" id="9779074at2"/>
<dbReference type="EMBL" id="PDUD01000006">
    <property type="protein sequence ID" value="PHN07774.1"/>
    <property type="molecule type" value="Genomic_DNA"/>
</dbReference>
<dbReference type="Gene3D" id="1.25.40.10">
    <property type="entry name" value="Tetratricopeptide repeat domain"/>
    <property type="match status" value="1"/>
</dbReference>
<evidence type="ECO:0000313" key="7">
    <source>
        <dbReference type="Proteomes" id="UP000223913"/>
    </source>
</evidence>
<dbReference type="InterPro" id="IPR019734">
    <property type="entry name" value="TPR_rpt"/>
</dbReference>
<dbReference type="PANTHER" id="PTHR43280">
    <property type="entry name" value="ARAC-FAMILY TRANSCRIPTIONAL REGULATOR"/>
    <property type="match status" value="1"/>
</dbReference>
<dbReference type="InterPro" id="IPR011990">
    <property type="entry name" value="TPR-like_helical_dom_sf"/>
</dbReference>
<proteinExistence type="predicted"/>
<reference evidence="6 7" key="1">
    <citation type="submission" date="2017-10" db="EMBL/GenBank/DDBJ databases">
        <title>The draft genome sequence of Lewinella nigricans NBRC 102662.</title>
        <authorList>
            <person name="Wang K."/>
        </authorList>
    </citation>
    <scope>NUCLEOTIDE SEQUENCE [LARGE SCALE GENOMIC DNA]</scope>
    <source>
        <strain evidence="6 7">NBRC 102662</strain>
    </source>
</reference>
<keyword evidence="2" id="KW-0238">DNA-binding</keyword>
<dbReference type="GO" id="GO:0043565">
    <property type="term" value="F:sequence-specific DNA binding"/>
    <property type="evidence" value="ECO:0007669"/>
    <property type="project" value="InterPro"/>
</dbReference>
<comment type="caution">
    <text evidence="6">The sequence shown here is derived from an EMBL/GenBank/DDBJ whole genome shotgun (WGS) entry which is preliminary data.</text>
</comment>
<accession>A0A2D0NGZ1</accession>
<organism evidence="6 7">
    <name type="scientific">Flavilitoribacter nigricans (strain ATCC 23147 / DSM 23189 / NBRC 102662 / NCIMB 1420 / SS-2)</name>
    <name type="common">Lewinella nigricans</name>
    <dbReference type="NCBI Taxonomy" id="1122177"/>
    <lineage>
        <taxon>Bacteria</taxon>
        <taxon>Pseudomonadati</taxon>
        <taxon>Bacteroidota</taxon>
        <taxon>Saprospiria</taxon>
        <taxon>Saprospirales</taxon>
        <taxon>Lewinellaceae</taxon>
        <taxon>Flavilitoribacter</taxon>
    </lineage>
</organism>
<dbReference type="InterPro" id="IPR009057">
    <property type="entry name" value="Homeodomain-like_sf"/>
</dbReference>
<dbReference type="Gene3D" id="1.10.10.60">
    <property type="entry name" value="Homeodomain-like"/>
    <property type="match status" value="2"/>
</dbReference>
<keyword evidence="7" id="KW-1185">Reference proteome</keyword>
<feature type="domain" description="HTH araC/xylS-type" evidence="5">
    <location>
        <begin position="466"/>
        <end position="577"/>
    </location>
</feature>
<evidence type="ECO:0000256" key="3">
    <source>
        <dbReference type="ARBA" id="ARBA00023163"/>
    </source>
</evidence>
<dbReference type="PROSITE" id="PS01124">
    <property type="entry name" value="HTH_ARAC_FAMILY_2"/>
    <property type="match status" value="1"/>
</dbReference>
<feature type="repeat" description="TPR" evidence="4">
    <location>
        <begin position="282"/>
        <end position="315"/>
    </location>
</feature>
<evidence type="ECO:0000256" key="4">
    <source>
        <dbReference type="PROSITE-ProRule" id="PRU00339"/>
    </source>
</evidence>